<accession>A0A2U2PHM6</accession>
<name>A0A2U2PHM6_9SPHI</name>
<organism evidence="1 2">
    <name type="scientific">Pararcticibacter amylolyticus</name>
    <dbReference type="NCBI Taxonomy" id="2173175"/>
    <lineage>
        <taxon>Bacteria</taxon>
        <taxon>Pseudomonadati</taxon>
        <taxon>Bacteroidota</taxon>
        <taxon>Sphingobacteriia</taxon>
        <taxon>Sphingobacteriales</taxon>
        <taxon>Sphingobacteriaceae</taxon>
        <taxon>Pararcticibacter</taxon>
    </lineage>
</organism>
<evidence type="ECO:0000313" key="1">
    <source>
        <dbReference type="EMBL" id="PWG80639.1"/>
    </source>
</evidence>
<protein>
    <submittedName>
        <fullName evidence="1">Uncharacterized protein</fullName>
    </submittedName>
</protein>
<dbReference type="Proteomes" id="UP000245647">
    <property type="component" value="Unassembled WGS sequence"/>
</dbReference>
<dbReference type="AlphaFoldDB" id="A0A2U2PHM6"/>
<dbReference type="EMBL" id="QEAS01000008">
    <property type="protein sequence ID" value="PWG80639.1"/>
    <property type="molecule type" value="Genomic_DNA"/>
</dbReference>
<sequence length="61" mass="7444">MLFVREQNDDEYGFTMSYVFLEEANFKSYTGAKPMNIEWQLAEPIILRVLREKYYSRIRNE</sequence>
<keyword evidence="2" id="KW-1185">Reference proteome</keyword>
<gene>
    <name evidence="1" type="ORF">DDR33_11490</name>
</gene>
<comment type="caution">
    <text evidence="1">The sequence shown here is derived from an EMBL/GenBank/DDBJ whole genome shotgun (WGS) entry which is preliminary data.</text>
</comment>
<evidence type="ECO:0000313" key="2">
    <source>
        <dbReference type="Proteomes" id="UP000245647"/>
    </source>
</evidence>
<reference evidence="1 2" key="1">
    <citation type="submission" date="2018-04" db="EMBL/GenBank/DDBJ databases">
        <title>Pedobacter chongqingensis sp. nov., isolated from a rottenly hemp rope.</title>
        <authorList>
            <person name="Cai Y."/>
        </authorList>
    </citation>
    <scope>NUCLEOTIDE SEQUENCE [LARGE SCALE GENOMIC DNA]</scope>
    <source>
        <strain evidence="1 2">FJ4-8</strain>
    </source>
</reference>
<proteinExistence type="predicted"/>